<organism evidence="7 8">
    <name type="scientific">Sphagnum jensenii</name>
    <dbReference type="NCBI Taxonomy" id="128206"/>
    <lineage>
        <taxon>Eukaryota</taxon>
        <taxon>Viridiplantae</taxon>
        <taxon>Streptophyta</taxon>
        <taxon>Embryophyta</taxon>
        <taxon>Bryophyta</taxon>
        <taxon>Sphagnophytina</taxon>
        <taxon>Sphagnopsida</taxon>
        <taxon>Sphagnales</taxon>
        <taxon>Sphagnaceae</taxon>
        <taxon>Sphagnum</taxon>
    </lineage>
</organism>
<dbReference type="SUPFAM" id="SSF56784">
    <property type="entry name" value="HAD-like"/>
    <property type="match status" value="1"/>
</dbReference>
<dbReference type="EMBL" id="OZ020113">
    <property type="protein sequence ID" value="CAK9266196.1"/>
    <property type="molecule type" value="Genomic_DNA"/>
</dbReference>
<gene>
    <name evidence="7" type="ORF">CSSPJE1EN1_LOCUS11674</name>
</gene>
<proteinExistence type="inferred from homology"/>
<dbReference type="InterPro" id="IPR006379">
    <property type="entry name" value="HAD-SF_hydro_IIB"/>
</dbReference>
<dbReference type="Gene3D" id="3.40.50.1000">
    <property type="entry name" value="HAD superfamily/HAD-like"/>
    <property type="match status" value="2"/>
</dbReference>
<keyword evidence="5 6" id="KW-0378">Hydrolase</keyword>
<evidence type="ECO:0000313" key="7">
    <source>
        <dbReference type="EMBL" id="CAK9266196.1"/>
    </source>
</evidence>
<protein>
    <recommendedName>
        <fullName evidence="6">Trehalose 6-phosphate phosphatase</fullName>
        <ecNumber evidence="6">3.1.3.12</ecNumber>
    </recommendedName>
</protein>
<evidence type="ECO:0000256" key="3">
    <source>
        <dbReference type="ARBA" id="ARBA00005199"/>
    </source>
</evidence>
<comment type="similarity">
    <text evidence="4 6">Belongs to the trehalose phosphatase family.</text>
</comment>
<dbReference type="NCBIfam" id="TIGR00685">
    <property type="entry name" value="T6PP"/>
    <property type="match status" value="1"/>
</dbReference>
<dbReference type="CDD" id="cd01627">
    <property type="entry name" value="HAD_TPP"/>
    <property type="match status" value="1"/>
</dbReference>
<name>A0ABP0WH46_9BRYO</name>
<dbReference type="EC" id="3.1.3.12" evidence="6"/>
<sequence>MSVSSLVPFSTSSKAATAAAAAAATTLPLSSSSLPSSRIATRPIPINALPKMRSSYNKSENGGHMAKWLNAMKAQSPPRSHPSSDESFDLFDAKAAEYAAWTENHPPILGMFEKLMKAAKGKQVAVFLDYDGTLSPIVEDPDKAYMAPDMRATVHDVATYFPTAIISGRGRQKVFEFVQLPELFYAGSHGMDIMGPADGCFKHLALLCQQGNDIVVFQPASEYLPLINKVCKILEENTKDIEGAKIEHNLFCASVHFRRVKEENWVQLAERVANVMKNYPTLSLTHGRKVLEIRPAIKWDKGKAVNFLLESLGMANSNDVLPVYIGDDRTDEDAFKMVNGMKHGCSILVSTAPKSTSAAYSIRDPSEVKQFLHQLVHWKKSGMNRNHSASSRNGQMTTPTRILKNICSPISL</sequence>
<reference evidence="7" key="1">
    <citation type="submission" date="2024-02" db="EMBL/GenBank/DDBJ databases">
        <authorList>
            <consortium name="ELIXIR-Norway"/>
            <consortium name="Elixir Norway"/>
        </authorList>
    </citation>
    <scope>NUCLEOTIDE SEQUENCE</scope>
</reference>
<comment type="cofactor">
    <cofactor evidence="2 6">
        <name>a divalent metal cation</name>
        <dbReference type="ChEBI" id="CHEBI:60240"/>
    </cofactor>
</comment>
<dbReference type="Proteomes" id="UP001497444">
    <property type="component" value="Chromosome 18"/>
</dbReference>
<evidence type="ECO:0000313" key="8">
    <source>
        <dbReference type="Proteomes" id="UP001497444"/>
    </source>
</evidence>
<dbReference type="Pfam" id="PF02358">
    <property type="entry name" value="Trehalose_PPase"/>
    <property type="match status" value="1"/>
</dbReference>
<dbReference type="NCBIfam" id="TIGR01484">
    <property type="entry name" value="HAD-SF-IIB"/>
    <property type="match status" value="1"/>
</dbReference>
<evidence type="ECO:0000256" key="2">
    <source>
        <dbReference type="ARBA" id="ARBA00001968"/>
    </source>
</evidence>
<evidence type="ECO:0000256" key="5">
    <source>
        <dbReference type="ARBA" id="ARBA00022801"/>
    </source>
</evidence>
<comment type="function">
    <text evidence="6">Removes the phosphate from trehalose 6-phosphate to produce free trehalose.</text>
</comment>
<dbReference type="InterPro" id="IPR023214">
    <property type="entry name" value="HAD_sf"/>
</dbReference>
<evidence type="ECO:0000256" key="1">
    <source>
        <dbReference type="ARBA" id="ARBA00000500"/>
    </source>
</evidence>
<evidence type="ECO:0000256" key="4">
    <source>
        <dbReference type="ARBA" id="ARBA00008770"/>
    </source>
</evidence>
<comment type="pathway">
    <text evidence="3 6">Glycan biosynthesis; trehalose biosynthesis.</text>
</comment>
<comment type="catalytic activity">
    <reaction evidence="1 6">
        <text>alpha,alpha-trehalose 6-phosphate + H2O = alpha,alpha-trehalose + phosphate</text>
        <dbReference type="Rhea" id="RHEA:23420"/>
        <dbReference type="ChEBI" id="CHEBI:15377"/>
        <dbReference type="ChEBI" id="CHEBI:16551"/>
        <dbReference type="ChEBI" id="CHEBI:43474"/>
        <dbReference type="ChEBI" id="CHEBI:58429"/>
        <dbReference type="EC" id="3.1.3.12"/>
    </reaction>
</comment>
<dbReference type="InterPro" id="IPR044651">
    <property type="entry name" value="OTSB-like"/>
</dbReference>
<dbReference type="InterPro" id="IPR003337">
    <property type="entry name" value="Trehalose_PPase"/>
</dbReference>
<accession>A0ABP0WH46</accession>
<dbReference type="PANTHER" id="PTHR43768:SF3">
    <property type="entry name" value="TREHALOSE 6-PHOSPHATE PHOSPHATASE"/>
    <property type="match status" value="1"/>
</dbReference>
<keyword evidence="8" id="KW-1185">Reference proteome</keyword>
<dbReference type="PANTHER" id="PTHR43768">
    <property type="entry name" value="TREHALOSE 6-PHOSPHATE PHOSPHATASE"/>
    <property type="match status" value="1"/>
</dbReference>
<dbReference type="InterPro" id="IPR036412">
    <property type="entry name" value="HAD-like_sf"/>
</dbReference>
<evidence type="ECO:0000256" key="6">
    <source>
        <dbReference type="RuleBase" id="RU361117"/>
    </source>
</evidence>